<gene>
    <name evidence="3" type="ORF">ABVQ20_01410</name>
</gene>
<proteinExistence type="predicted"/>
<dbReference type="InterPro" id="IPR050266">
    <property type="entry name" value="AB_hydrolase_sf"/>
</dbReference>
<feature type="domain" description="AB hydrolase-1" evidence="2">
    <location>
        <begin position="60"/>
        <end position="286"/>
    </location>
</feature>
<reference evidence="3 4" key="1">
    <citation type="submission" date="2024-06" db="EMBL/GenBank/DDBJ databases">
        <authorList>
            <person name="Kim D.-U."/>
        </authorList>
    </citation>
    <scope>NUCLEOTIDE SEQUENCE [LARGE SCALE GENOMIC DNA]</scope>
    <source>
        <strain evidence="3 4">KACC15460</strain>
    </source>
</reference>
<evidence type="ECO:0000313" key="4">
    <source>
        <dbReference type="Proteomes" id="UP001548832"/>
    </source>
</evidence>
<keyword evidence="1 3" id="KW-0378">Hydrolase</keyword>
<dbReference type="PANTHER" id="PTHR43798:SF31">
    <property type="entry name" value="AB HYDROLASE SUPERFAMILY PROTEIN YCLE"/>
    <property type="match status" value="1"/>
</dbReference>
<dbReference type="PRINTS" id="PR00111">
    <property type="entry name" value="ABHYDROLASE"/>
</dbReference>
<dbReference type="RefSeq" id="WP_354457714.1">
    <property type="nucleotide sequence ID" value="NZ_JBEWSZ010000001.1"/>
</dbReference>
<dbReference type="Proteomes" id="UP001548832">
    <property type="component" value="Unassembled WGS sequence"/>
</dbReference>
<organism evidence="3 4">
    <name type="scientific">Mesorhizobium shangrilense</name>
    <dbReference type="NCBI Taxonomy" id="460060"/>
    <lineage>
        <taxon>Bacteria</taxon>
        <taxon>Pseudomonadati</taxon>
        <taxon>Pseudomonadota</taxon>
        <taxon>Alphaproteobacteria</taxon>
        <taxon>Hyphomicrobiales</taxon>
        <taxon>Phyllobacteriaceae</taxon>
        <taxon>Mesorhizobium</taxon>
    </lineage>
</organism>
<dbReference type="InterPro" id="IPR000073">
    <property type="entry name" value="AB_hydrolase_1"/>
</dbReference>
<dbReference type="SUPFAM" id="SSF53474">
    <property type="entry name" value="alpha/beta-Hydrolases"/>
    <property type="match status" value="1"/>
</dbReference>
<dbReference type="GO" id="GO:0016787">
    <property type="term" value="F:hydrolase activity"/>
    <property type="evidence" value="ECO:0007669"/>
    <property type="project" value="UniProtKB-KW"/>
</dbReference>
<dbReference type="InterPro" id="IPR029058">
    <property type="entry name" value="AB_hydrolase_fold"/>
</dbReference>
<protein>
    <submittedName>
        <fullName evidence="3">Alpha/beta hydrolase</fullName>
    </submittedName>
</protein>
<keyword evidence="4" id="KW-1185">Reference proteome</keyword>
<dbReference type="Pfam" id="PF12697">
    <property type="entry name" value="Abhydrolase_6"/>
    <property type="match status" value="1"/>
</dbReference>
<evidence type="ECO:0000256" key="1">
    <source>
        <dbReference type="ARBA" id="ARBA00022801"/>
    </source>
</evidence>
<sequence>MRVVDQQGWARAKRHVDIAGVSTGNVDIASVSTGNVEIASADIAYVDIAGNVNPGEGPALVLVHGFTDTSRSFSLMAPHLTGRRLIIPDLRGHGASPAGTRGLSPADFAADIAGLIGALRLDRPVLVGHSLGSMVAIETAAAYPDLLGGLVVLAGTLRPDIGDDHPMVVGVGTLRDPISSADPFYDYWHACEAEVSPKFLDMAAREASAMPVALWRTILEEVRRTDLTASARALRVPTLIIGGGHDPLFDATHQQRLRDEIPEAVFVSADHCGHNPHWEDPALVARTIAAHVAALAAPAVA</sequence>
<comment type="caution">
    <text evidence="3">The sequence shown here is derived from an EMBL/GenBank/DDBJ whole genome shotgun (WGS) entry which is preliminary data.</text>
</comment>
<evidence type="ECO:0000259" key="2">
    <source>
        <dbReference type="Pfam" id="PF12697"/>
    </source>
</evidence>
<dbReference type="Gene3D" id="3.40.50.1820">
    <property type="entry name" value="alpha/beta hydrolase"/>
    <property type="match status" value="1"/>
</dbReference>
<name>A0ABV2D6J3_9HYPH</name>
<evidence type="ECO:0000313" key="3">
    <source>
        <dbReference type="EMBL" id="MET2825627.1"/>
    </source>
</evidence>
<dbReference type="PANTHER" id="PTHR43798">
    <property type="entry name" value="MONOACYLGLYCEROL LIPASE"/>
    <property type="match status" value="1"/>
</dbReference>
<dbReference type="EMBL" id="JBEWSZ010000001">
    <property type="protein sequence ID" value="MET2825627.1"/>
    <property type="molecule type" value="Genomic_DNA"/>
</dbReference>
<accession>A0ABV2D6J3</accession>